<feature type="transmembrane region" description="Helical" evidence="2">
    <location>
        <begin position="554"/>
        <end position="578"/>
    </location>
</feature>
<dbReference type="EMBL" id="MU839837">
    <property type="protein sequence ID" value="KAK1753757.1"/>
    <property type="molecule type" value="Genomic_DNA"/>
</dbReference>
<reference evidence="3" key="1">
    <citation type="submission" date="2023-06" db="EMBL/GenBank/DDBJ databases">
        <title>Genome-scale phylogeny and comparative genomics of the fungal order Sordariales.</title>
        <authorList>
            <consortium name="Lawrence Berkeley National Laboratory"/>
            <person name="Hensen N."/>
            <person name="Bonometti L."/>
            <person name="Westerberg I."/>
            <person name="Brannstrom I.O."/>
            <person name="Guillou S."/>
            <person name="Cros-Aarteil S."/>
            <person name="Calhoun S."/>
            <person name="Haridas S."/>
            <person name="Kuo A."/>
            <person name="Mondo S."/>
            <person name="Pangilinan J."/>
            <person name="Riley R."/>
            <person name="Labutti K."/>
            <person name="Andreopoulos B."/>
            <person name="Lipzen A."/>
            <person name="Chen C."/>
            <person name="Yanf M."/>
            <person name="Daum C."/>
            <person name="Ng V."/>
            <person name="Clum A."/>
            <person name="Steindorff A."/>
            <person name="Ohm R."/>
            <person name="Martin F."/>
            <person name="Silar P."/>
            <person name="Natvig D."/>
            <person name="Lalanne C."/>
            <person name="Gautier V."/>
            <person name="Ament-Velasquez S.L."/>
            <person name="Kruys A."/>
            <person name="Hutchinson M.I."/>
            <person name="Powell A.J."/>
            <person name="Barry K."/>
            <person name="Miller A.N."/>
            <person name="Grigoriev I.V."/>
            <person name="Debuchy R."/>
            <person name="Gladieux P."/>
            <person name="Thoren M.H."/>
            <person name="Johannesson H."/>
        </authorList>
    </citation>
    <scope>NUCLEOTIDE SEQUENCE</scope>
    <source>
        <strain evidence="3">PSN4</strain>
    </source>
</reference>
<keyword evidence="2" id="KW-0812">Transmembrane</keyword>
<evidence type="ECO:0000313" key="4">
    <source>
        <dbReference type="Proteomes" id="UP001239445"/>
    </source>
</evidence>
<gene>
    <name evidence="3" type="ORF">QBC47DRAFT_303914</name>
</gene>
<feature type="transmembrane region" description="Helical" evidence="2">
    <location>
        <begin position="138"/>
        <end position="161"/>
    </location>
</feature>
<feature type="transmembrane region" description="Helical" evidence="2">
    <location>
        <begin position="95"/>
        <end position="118"/>
    </location>
</feature>
<evidence type="ECO:0000256" key="1">
    <source>
        <dbReference type="SAM" id="MobiDB-lite"/>
    </source>
</evidence>
<feature type="transmembrane region" description="Helical" evidence="2">
    <location>
        <begin position="173"/>
        <end position="193"/>
    </location>
</feature>
<proteinExistence type="predicted"/>
<evidence type="ECO:0000256" key="2">
    <source>
        <dbReference type="SAM" id="Phobius"/>
    </source>
</evidence>
<evidence type="ECO:0000313" key="3">
    <source>
        <dbReference type="EMBL" id="KAK1753757.1"/>
    </source>
</evidence>
<organism evidence="3 4">
    <name type="scientific">Echria macrotheca</name>
    <dbReference type="NCBI Taxonomy" id="438768"/>
    <lineage>
        <taxon>Eukaryota</taxon>
        <taxon>Fungi</taxon>
        <taxon>Dikarya</taxon>
        <taxon>Ascomycota</taxon>
        <taxon>Pezizomycotina</taxon>
        <taxon>Sordariomycetes</taxon>
        <taxon>Sordariomycetidae</taxon>
        <taxon>Sordariales</taxon>
        <taxon>Schizotheciaceae</taxon>
        <taxon>Echria</taxon>
    </lineage>
</organism>
<keyword evidence="2" id="KW-1133">Transmembrane helix</keyword>
<dbReference type="AlphaFoldDB" id="A0AAJ0BBL8"/>
<keyword evidence="4" id="KW-1185">Reference proteome</keyword>
<keyword evidence="2" id="KW-0472">Membrane</keyword>
<dbReference type="Proteomes" id="UP001239445">
    <property type="component" value="Unassembled WGS sequence"/>
</dbReference>
<sequence>MDKKAPTASVSTLQFEPAPAPARYDTPPEAADAPHRIHLQRSPHHPESFRSRLDHRSTNEKKSDNTTQRQDDDPRNTDDNKKHMQLWRNLSSIRLLLSSYAACLVFSVLYCLFIWHVLILGRPQVGGVLFDASTSNLLVSVFSQVFALLADALICGLLDVLRAALAGREGGTSASSFFGISGATGWMSVFRLATLIQHTVRATFDYYFRPGSVSTAVYAGLVPIDIRLLQNVRSADLWIYFQSFTSILLGHPRYSVPFSLGSSSCVAGDSNCAAPSYLLPGGLEMARQVSPHLNLTVFHGGIFDDADVINVDRSRGMVLNFETVPLDYAFDWPNQCLYAGTQINDSVQICAAQAGESVIAGWTSCPQSIFDAHACDTNTSWKHAPMPWTTKMTAFFQPTSVTYDRKNGSIISARPHPIPVPRIPVPLSAPDYLTLYRKILVYTDEDDKNNCQKFDQSCSLATAKINSITYDIAWLHRTYQVSFPDQADAPVAYLRNFLAVPLQFGVVAVEYANYTQDANLLKAFFGGDGLPLPEEMRTLAVGGSSASMLVIQEWTGWAFIGGAVVMLILVTAGMAWVLGQPVRVIGGSGIPEIDILRFGGEGEGTGVGGLPGSRLEDNVSGWRLAAALRGWGVVSVRGERMGLVAVPRGRNAA</sequence>
<feature type="compositionally biased region" description="Basic and acidic residues" evidence="1">
    <location>
        <begin position="44"/>
        <end position="80"/>
    </location>
</feature>
<feature type="region of interest" description="Disordered" evidence="1">
    <location>
        <begin position="1"/>
        <end position="80"/>
    </location>
</feature>
<name>A0AAJ0BBL8_9PEZI</name>
<comment type="caution">
    <text evidence="3">The sequence shown here is derived from an EMBL/GenBank/DDBJ whole genome shotgun (WGS) entry which is preliminary data.</text>
</comment>
<protein>
    <submittedName>
        <fullName evidence="3">Uncharacterized protein</fullName>
    </submittedName>
</protein>
<accession>A0AAJ0BBL8</accession>